<dbReference type="AlphaFoldDB" id="A0A2M9F2U5"/>
<evidence type="ECO:0000313" key="2">
    <source>
        <dbReference type="EMBL" id="PJK17791.1"/>
    </source>
</evidence>
<comment type="caution">
    <text evidence="2">The sequence shown here is derived from an EMBL/GenBank/DDBJ whole genome shotgun (WGS) entry which is preliminary data.</text>
</comment>
<sequence>MQVSLSTIVYLAIMVSPFSRKSTSTFHFKAHYLAFQPLNVQIPRCSMFFQQLLVYLFYQLNGERSAMAPYYILKGKKSGQTLQDIHYYKVQGFFGIGVDLTKDMYQQELDSLVKAGWITSLDSPNVTEVGYKNLEDFNSHFQTGVLGPDCVHFEKKLQLLVQISSNVLHENRRYIPIIAEEPIQRDIKQFIASQASIQQVAEDTKQAVLDFIHQTTFTEKQRNLFVFRLSGFEVTGWTWSQLADMLVLRKLDCQYLFRDLLVQFMTYLEKTHSPLSQLVDRPLVLTETAGVTKRYLQNQLSLEQIAAARRLKTSTIEDHFVEIASIEGGHFFTELLSPEQCDRIFDVQKQLQTHKLKELREELPEFSYFQIRLALAIGGASND</sequence>
<dbReference type="OrthoDB" id="2354672at2"/>
<proteinExistence type="predicted"/>
<gene>
    <name evidence="2" type="ORF">CQS04_02630</name>
</gene>
<dbReference type="EMBL" id="PCGR01000001">
    <property type="protein sequence ID" value="PJK17791.1"/>
    <property type="molecule type" value="Genomic_DNA"/>
</dbReference>
<dbReference type="Proteomes" id="UP000228680">
    <property type="component" value="Unassembled WGS sequence"/>
</dbReference>
<dbReference type="Pfam" id="PF14493">
    <property type="entry name" value="HTH_40"/>
    <property type="match status" value="1"/>
</dbReference>
<feature type="domain" description="Helicase Helix-turn-helix" evidence="1">
    <location>
        <begin position="289"/>
        <end position="375"/>
    </location>
</feature>
<protein>
    <recommendedName>
        <fullName evidence="1">Helicase Helix-turn-helix domain-containing protein</fullName>
    </recommendedName>
</protein>
<dbReference type="InterPro" id="IPR029491">
    <property type="entry name" value="Helicase_HTH"/>
</dbReference>
<evidence type="ECO:0000313" key="3">
    <source>
        <dbReference type="Proteomes" id="UP000228680"/>
    </source>
</evidence>
<keyword evidence="3" id="KW-1185">Reference proteome</keyword>
<accession>A0A2M9F2U5</accession>
<reference evidence="2 3" key="1">
    <citation type="submission" date="2017-10" db="EMBL/GenBank/DDBJ databases">
        <title>Draft genome of Chryseomicrobium casticus sp. nov.</title>
        <authorList>
            <person name="Chakraborty R."/>
            <person name="Saha T."/>
        </authorList>
    </citation>
    <scope>NUCLEOTIDE SEQUENCE [LARGE SCALE GENOMIC DNA]</scope>
    <source>
        <strain evidence="2 3">ET03</strain>
    </source>
</reference>
<evidence type="ECO:0000259" key="1">
    <source>
        <dbReference type="Pfam" id="PF14493"/>
    </source>
</evidence>
<name>A0A2M9F2U5_9BACL</name>
<organism evidence="2 3">
    <name type="scientific">Chryseomicrobium excrementi</name>
    <dbReference type="NCBI Taxonomy" id="2041346"/>
    <lineage>
        <taxon>Bacteria</taxon>
        <taxon>Bacillati</taxon>
        <taxon>Bacillota</taxon>
        <taxon>Bacilli</taxon>
        <taxon>Bacillales</taxon>
        <taxon>Caryophanaceae</taxon>
        <taxon>Chryseomicrobium</taxon>
    </lineage>
</organism>